<evidence type="ECO:0000259" key="3">
    <source>
        <dbReference type="PROSITE" id="PS51462"/>
    </source>
</evidence>
<proteinExistence type="predicted"/>
<dbReference type="PROSITE" id="PS51462">
    <property type="entry name" value="NUDIX"/>
    <property type="match status" value="1"/>
</dbReference>
<reference evidence="4" key="1">
    <citation type="submission" date="2015-08" db="EMBL/GenBank/DDBJ databases">
        <authorList>
            <person name="Babu N.S."/>
            <person name="Beckwith C.J."/>
            <person name="Beseler K.G."/>
            <person name="Brison A."/>
            <person name="Carone J.V."/>
            <person name="Caskin T.P."/>
            <person name="Diamond M."/>
            <person name="Durham M.E."/>
            <person name="Foxe J.M."/>
            <person name="Go M."/>
            <person name="Henderson B.A."/>
            <person name="Jones I.B."/>
            <person name="McGettigan J.A."/>
            <person name="Micheletti S.J."/>
            <person name="Nasrallah M.E."/>
            <person name="Ortiz D."/>
            <person name="Piller C.R."/>
            <person name="Privatt S.R."/>
            <person name="Schneider S.L."/>
            <person name="Sharp S."/>
            <person name="Smith T.C."/>
            <person name="Stanton J.D."/>
            <person name="Ullery H.E."/>
            <person name="Wilson R.J."/>
            <person name="Serrano M.G."/>
            <person name="Buck G."/>
            <person name="Lee V."/>
            <person name="Wang Y."/>
            <person name="Carvalho R."/>
            <person name="Voegtly L."/>
            <person name="Shi R."/>
            <person name="Duckworth R."/>
            <person name="Johnson A."/>
            <person name="Loviza R."/>
            <person name="Walstead R."/>
            <person name="Shah Z."/>
            <person name="Kiflezghi M."/>
            <person name="Wade K."/>
            <person name="Ball S.L."/>
            <person name="Bradley K.W."/>
            <person name="Asai D.J."/>
            <person name="Bowman C.A."/>
            <person name="Russell D.A."/>
            <person name="Pope W.H."/>
            <person name="Jacobs-Sera D."/>
            <person name="Hendrix R.W."/>
            <person name="Hatfull G.F."/>
        </authorList>
    </citation>
    <scope>NUCLEOTIDE SEQUENCE</scope>
</reference>
<dbReference type="PANTHER" id="PTHR43046:SF14">
    <property type="entry name" value="MUTT_NUDIX FAMILY PROTEIN"/>
    <property type="match status" value="1"/>
</dbReference>
<keyword evidence="2 4" id="KW-0378">Hydrolase</keyword>
<evidence type="ECO:0000256" key="1">
    <source>
        <dbReference type="ARBA" id="ARBA00001946"/>
    </source>
</evidence>
<organism evidence="4">
    <name type="scientific">metagenome</name>
    <dbReference type="NCBI Taxonomy" id="256318"/>
    <lineage>
        <taxon>unclassified sequences</taxon>
        <taxon>metagenomes</taxon>
    </lineage>
</organism>
<dbReference type="SUPFAM" id="SSF55811">
    <property type="entry name" value="Nudix"/>
    <property type="match status" value="1"/>
</dbReference>
<name>A0A2P2BXS2_9ZZZZ</name>
<dbReference type="Pfam" id="PF00293">
    <property type="entry name" value="NUDIX"/>
    <property type="match status" value="1"/>
</dbReference>
<dbReference type="GO" id="GO:0016787">
    <property type="term" value="F:hydrolase activity"/>
    <property type="evidence" value="ECO:0007669"/>
    <property type="project" value="UniProtKB-KW"/>
</dbReference>
<dbReference type="PANTHER" id="PTHR43046">
    <property type="entry name" value="GDP-MANNOSE MANNOSYL HYDROLASE"/>
    <property type="match status" value="1"/>
</dbReference>
<dbReference type="InterPro" id="IPR015797">
    <property type="entry name" value="NUDIX_hydrolase-like_dom_sf"/>
</dbReference>
<feature type="domain" description="Nudix hydrolase" evidence="3">
    <location>
        <begin position="34"/>
        <end position="163"/>
    </location>
</feature>
<sequence>MINPSGASLAMDAEGNQVLALRRCAERELDLLEPRSALARSLVVATYGGEVLLVHNSWRLHWELPGGLLGPGESARHAAERAFFEETGLGSPALEFLAVVTFELVPDRRREYAAAFLAPLDRRPEVGAFLPNEEIGGLRWWDLKEELPDSADLDLWIAEHALGR</sequence>
<protein>
    <submittedName>
        <fullName evidence="4">Putative hydrolase</fullName>
    </submittedName>
</protein>
<dbReference type="Gene3D" id="3.90.79.10">
    <property type="entry name" value="Nucleoside Triphosphate Pyrophosphohydrolase"/>
    <property type="match status" value="1"/>
</dbReference>
<accession>A0A2P2BXS2</accession>
<dbReference type="AlphaFoldDB" id="A0A2P2BXS2"/>
<dbReference type="EMBL" id="CZKA01000010">
    <property type="protein sequence ID" value="CUR54539.1"/>
    <property type="molecule type" value="Genomic_DNA"/>
</dbReference>
<gene>
    <name evidence="4" type="ORF">NOCA2180002</name>
</gene>
<evidence type="ECO:0000313" key="4">
    <source>
        <dbReference type="EMBL" id="CUR54539.1"/>
    </source>
</evidence>
<dbReference type="InterPro" id="IPR000086">
    <property type="entry name" value="NUDIX_hydrolase_dom"/>
</dbReference>
<evidence type="ECO:0000256" key="2">
    <source>
        <dbReference type="ARBA" id="ARBA00022801"/>
    </source>
</evidence>
<comment type="cofactor">
    <cofactor evidence="1">
        <name>Mg(2+)</name>
        <dbReference type="ChEBI" id="CHEBI:18420"/>
    </cofactor>
</comment>